<dbReference type="EMBL" id="GBZX01002210">
    <property type="protein sequence ID" value="JAG90530.1"/>
    <property type="molecule type" value="mRNA"/>
</dbReference>
<proteinExistence type="evidence at transcript level"/>
<sequence length="177" mass="19528">MGKVKLKRVKGSRDGARPADHTKFADARCSAASQALSSGANAEELVHRLGLTEPPGCSGAAPKTKKDKRKMRHEAFIKKLEAGKVVKSRRKCCKKKAPMSKSLDMKHLFDALPAVTDRTTLKSGRPKGKSRASKSFQANKKLLLKDMKHLEQVVKHPHFQANPMEAVLNHLRHAYGS</sequence>
<dbReference type="Pfam" id="PF15341">
    <property type="entry name" value="SLX9"/>
    <property type="match status" value="1"/>
</dbReference>
<feature type="compositionally biased region" description="Basic and acidic residues" evidence="4">
    <location>
        <begin position="11"/>
        <end position="22"/>
    </location>
</feature>
<feature type="region of interest" description="Disordered" evidence="4">
    <location>
        <begin position="49"/>
        <end position="70"/>
    </location>
</feature>
<dbReference type="GO" id="GO:0005730">
    <property type="term" value="C:nucleolus"/>
    <property type="evidence" value="ECO:0007669"/>
    <property type="project" value="UniProtKB-SubCell"/>
</dbReference>
<dbReference type="GO" id="GO:0030686">
    <property type="term" value="C:90S preribosome"/>
    <property type="evidence" value="ECO:0007669"/>
    <property type="project" value="InterPro"/>
</dbReference>
<evidence type="ECO:0000313" key="5">
    <source>
        <dbReference type="EMBL" id="JAG90530.1"/>
    </source>
</evidence>
<dbReference type="PANTHER" id="PTHR31109">
    <property type="entry name" value="PROTEIN FAM207A"/>
    <property type="match status" value="1"/>
</dbReference>
<organism evidence="5">
    <name type="scientific">Amblyomma americanum</name>
    <name type="common">Lone star tick</name>
    <dbReference type="NCBI Taxonomy" id="6943"/>
    <lineage>
        <taxon>Eukaryota</taxon>
        <taxon>Metazoa</taxon>
        <taxon>Ecdysozoa</taxon>
        <taxon>Arthropoda</taxon>
        <taxon>Chelicerata</taxon>
        <taxon>Arachnida</taxon>
        <taxon>Acari</taxon>
        <taxon>Parasitiformes</taxon>
        <taxon>Ixodida</taxon>
        <taxon>Ixodoidea</taxon>
        <taxon>Ixodidae</taxon>
        <taxon>Amblyomminae</taxon>
        <taxon>Amblyomma</taxon>
    </lineage>
</organism>
<evidence type="ECO:0000256" key="1">
    <source>
        <dbReference type="ARBA" id="ARBA00004604"/>
    </source>
</evidence>
<dbReference type="AlphaFoldDB" id="A0A0C9R0W9"/>
<feature type="region of interest" description="Disordered" evidence="4">
    <location>
        <begin position="1"/>
        <end position="22"/>
    </location>
</feature>
<evidence type="ECO:0008006" key="6">
    <source>
        <dbReference type="Google" id="ProtNLM"/>
    </source>
</evidence>
<keyword evidence="3" id="KW-0539">Nucleus</keyword>
<dbReference type="GO" id="GO:0000462">
    <property type="term" value="P:maturation of SSU-rRNA from tricistronic rRNA transcript (SSU-rRNA, 5.8S rRNA, LSU-rRNA)"/>
    <property type="evidence" value="ECO:0007669"/>
    <property type="project" value="InterPro"/>
</dbReference>
<dbReference type="InterPro" id="IPR028160">
    <property type="entry name" value="Slx9-like"/>
</dbReference>
<evidence type="ECO:0000256" key="4">
    <source>
        <dbReference type="SAM" id="MobiDB-lite"/>
    </source>
</evidence>
<evidence type="ECO:0000256" key="3">
    <source>
        <dbReference type="ARBA" id="ARBA00023242"/>
    </source>
</evidence>
<protein>
    <recommendedName>
        <fullName evidence="6">Ribosome biogenesis protein SLX9</fullName>
    </recommendedName>
</protein>
<dbReference type="PANTHER" id="PTHR31109:SF2">
    <property type="entry name" value="RIBOSOME BIOGENESIS PROTEIN SLX9 HOMOLOG"/>
    <property type="match status" value="1"/>
</dbReference>
<feature type="compositionally biased region" description="Basic residues" evidence="4">
    <location>
        <begin position="1"/>
        <end position="10"/>
    </location>
</feature>
<dbReference type="GO" id="GO:0030688">
    <property type="term" value="C:preribosome, small subunit precursor"/>
    <property type="evidence" value="ECO:0007669"/>
    <property type="project" value="InterPro"/>
</dbReference>
<comment type="similarity">
    <text evidence="2">Belongs to the SLX9 family.</text>
</comment>
<evidence type="ECO:0000256" key="2">
    <source>
        <dbReference type="ARBA" id="ARBA00011022"/>
    </source>
</evidence>
<reference evidence="5" key="1">
    <citation type="journal article" date="2015" name="PLoS ONE">
        <title>An Insight into the Sialome of the Lone Star Tick, Amblyomma americanum, with a Glimpse on Its Time Dependent Gene Expression.</title>
        <authorList>
            <person name="Karim S."/>
            <person name="Ribeiro J.M."/>
        </authorList>
    </citation>
    <scope>NUCLEOTIDE SEQUENCE</scope>
    <source>
        <tissue evidence="5">Salivary gland</tissue>
    </source>
</reference>
<accession>A0A0C9R0W9</accession>
<name>A0A0C9R0W9_AMBAM</name>
<comment type="subcellular location">
    <subcellularLocation>
        <location evidence="1">Nucleus</location>
        <location evidence="1">Nucleolus</location>
    </subcellularLocation>
</comment>